<gene>
    <name evidence="7" type="ORF">AVDCRST_MAG88-127</name>
</gene>
<protein>
    <submittedName>
        <fullName evidence="7">Membrane protein, putative</fullName>
    </submittedName>
</protein>
<feature type="transmembrane region" description="Helical" evidence="5">
    <location>
        <begin position="278"/>
        <end position="308"/>
    </location>
</feature>
<feature type="transmembrane region" description="Helical" evidence="5">
    <location>
        <begin position="396"/>
        <end position="416"/>
    </location>
</feature>
<keyword evidence="4 5" id="KW-0472">Membrane</keyword>
<evidence type="ECO:0000256" key="5">
    <source>
        <dbReference type="SAM" id="Phobius"/>
    </source>
</evidence>
<comment type="subcellular location">
    <subcellularLocation>
        <location evidence="1">Membrane</location>
        <topology evidence="1">Multi-pass membrane protein</topology>
    </subcellularLocation>
</comment>
<feature type="transmembrane region" description="Helical" evidence="5">
    <location>
        <begin position="181"/>
        <end position="204"/>
    </location>
</feature>
<feature type="transmembrane region" description="Helical" evidence="5">
    <location>
        <begin position="157"/>
        <end position="174"/>
    </location>
</feature>
<feature type="transmembrane region" description="Helical" evidence="5">
    <location>
        <begin position="32"/>
        <end position="65"/>
    </location>
</feature>
<keyword evidence="3 5" id="KW-1133">Transmembrane helix</keyword>
<feature type="transmembrane region" description="Helical" evidence="5">
    <location>
        <begin position="248"/>
        <end position="266"/>
    </location>
</feature>
<dbReference type="GO" id="GO:0016020">
    <property type="term" value="C:membrane"/>
    <property type="evidence" value="ECO:0007669"/>
    <property type="project" value="UniProtKB-SubCell"/>
</dbReference>
<keyword evidence="2 5" id="KW-0812">Transmembrane</keyword>
<dbReference type="EMBL" id="CADCWM010000040">
    <property type="protein sequence ID" value="CAA9542434.1"/>
    <property type="molecule type" value="Genomic_DNA"/>
</dbReference>
<reference evidence="7" key="1">
    <citation type="submission" date="2020-02" db="EMBL/GenBank/DDBJ databases">
        <authorList>
            <person name="Meier V. D."/>
        </authorList>
    </citation>
    <scope>NUCLEOTIDE SEQUENCE</scope>
    <source>
        <strain evidence="7">AVDCRST_MAG88</strain>
    </source>
</reference>
<dbReference type="AlphaFoldDB" id="A0A6J4U740"/>
<feature type="transmembrane region" description="Helical" evidence="5">
    <location>
        <begin position="314"/>
        <end position="335"/>
    </location>
</feature>
<evidence type="ECO:0000259" key="6">
    <source>
        <dbReference type="Pfam" id="PF04932"/>
    </source>
</evidence>
<sequence>MALSAPFRPAPIATAGPDDSPGRGPLPLVAGAVALGTLAGVATVLMGPLVPLILLASTVGVALILVEPRWGLAAALAIIAILPFGTLPFKVAVTPTLLESTLLLTWAVLALRVLLRRDERLVPTALDGPLVLFLIVTLFAFLLGLGRGYTSQTLHDYAKMVLSISIFLLVTNLLRERRDLALAMTGIGIGAAAAAGLGLALRALGRGAEPILLRLARIGYPTGKILRYIEDDPAKPLRATGTSVDPNSFAGFLMVALVILIAQAVARRPLVPRLLAAMAVPPVGLCLLLTYSRAAWVGAAAGVLLIALLRYRWLLPPLAAGGAAVLALGVGGAFVERLILGIRLQDPATKLRLAEYRNAIAIIREHPLFGVGFGAAPSIDLQAGVSSLYLTIAERLGLFGLGVFGLVLLVLAAQLWPPLRRLILDRQAPPHAAEAEAVVALTGALGAALVAGALDHYFFHLGFAHMAAVFWGLVGLAVVAARGVAGLKV</sequence>
<feature type="transmembrane region" description="Helical" evidence="5">
    <location>
        <begin position="127"/>
        <end position="145"/>
    </location>
</feature>
<dbReference type="Pfam" id="PF04932">
    <property type="entry name" value="Wzy_C"/>
    <property type="match status" value="1"/>
</dbReference>
<feature type="transmembrane region" description="Helical" evidence="5">
    <location>
        <begin position="437"/>
        <end position="459"/>
    </location>
</feature>
<feature type="transmembrane region" description="Helical" evidence="5">
    <location>
        <begin position="72"/>
        <end position="91"/>
    </location>
</feature>
<dbReference type="PANTHER" id="PTHR37422">
    <property type="entry name" value="TEICHURONIC ACID BIOSYNTHESIS PROTEIN TUAE"/>
    <property type="match status" value="1"/>
</dbReference>
<name>A0A6J4U740_9BACT</name>
<feature type="domain" description="O-antigen ligase-related" evidence="6">
    <location>
        <begin position="284"/>
        <end position="404"/>
    </location>
</feature>
<evidence type="ECO:0000256" key="4">
    <source>
        <dbReference type="ARBA" id="ARBA00023136"/>
    </source>
</evidence>
<accession>A0A6J4U740</accession>
<feature type="transmembrane region" description="Helical" evidence="5">
    <location>
        <begin position="465"/>
        <end position="485"/>
    </location>
</feature>
<evidence type="ECO:0000256" key="1">
    <source>
        <dbReference type="ARBA" id="ARBA00004141"/>
    </source>
</evidence>
<evidence type="ECO:0000256" key="3">
    <source>
        <dbReference type="ARBA" id="ARBA00022989"/>
    </source>
</evidence>
<evidence type="ECO:0000256" key="2">
    <source>
        <dbReference type="ARBA" id="ARBA00022692"/>
    </source>
</evidence>
<dbReference type="PANTHER" id="PTHR37422:SF13">
    <property type="entry name" value="LIPOPOLYSACCHARIDE BIOSYNTHESIS PROTEIN PA4999-RELATED"/>
    <property type="match status" value="1"/>
</dbReference>
<dbReference type="InterPro" id="IPR051533">
    <property type="entry name" value="WaaL-like"/>
</dbReference>
<dbReference type="InterPro" id="IPR007016">
    <property type="entry name" value="O-antigen_ligase-rel_domated"/>
</dbReference>
<evidence type="ECO:0000313" key="7">
    <source>
        <dbReference type="EMBL" id="CAA9542434.1"/>
    </source>
</evidence>
<proteinExistence type="predicted"/>
<feature type="transmembrane region" description="Helical" evidence="5">
    <location>
        <begin position="97"/>
        <end position="115"/>
    </location>
</feature>
<organism evidence="7">
    <name type="scientific">uncultured Thermomicrobiales bacterium</name>
    <dbReference type="NCBI Taxonomy" id="1645740"/>
    <lineage>
        <taxon>Bacteria</taxon>
        <taxon>Pseudomonadati</taxon>
        <taxon>Thermomicrobiota</taxon>
        <taxon>Thermomicrobia</taxon>
        <taxon>Thermomicrobiales</taxon>
        <taxon>environmental samples</taxon>
    </lineage>
</organism>